<evidence type="ECO:0000313" key="1">
    <source>
        <dbReference type="EMBL" id="RJE19231.1"/>
    </source>
</evidence>
<dbReference type="Proteomes" id="UP000266188">
    <property type="component" value="Unassembled WGS sequence"/>
</dbReference>
<dbReference type="PANTHER" id="PTHR48312">
    <property type="match status" value="1"/>
</dbReference>
<dbReference type="InterPro" id="IPR027417">
    <property type="entry name" value="P-loop_NTPase"/>
</dbReference>
<protein>
    <recommendedName>
        <fullName evidence="3">Sulfotransferase family</fullName>
    </recommendedName>
</protein>
<dbReference type="STRING" id="2070753.A0A3A2ZQ65"/>
<accession>A0A3A2ZQ65</accession>
<dbReference type="Gene3D" id="3.40.50.300">
    <property type="entry name" value="P-loop containing nucleotide triphosphate hydrolases"/>
    <property type="match status" value="1"/>
</dbReference>
<keyword evidence="2" id="KW-1185">Reference proteome</keyword>
<reference evidence="2" key="1">
    <citation type="submission" date="2017-02" db="EMBL/GenBank/DDBJ databases">
        <authorList>
            <person name="Tafer H."/>
            <person name="Lopandic K."/>
        </authorList>
    </citation>
    <scope>NUCLEOTIDE SEQUENCE [LARGE SCALE GENOMIC DNA]</scope>
    <source>
        <strain evidence="2">CBS 366.77</strain>
    </source>
</reference>
<name>A0A3A2ZQ65_9EURO</name>
<comment type="caution">
    <text evidence="1">The sequence shown here is derived from an EMBL/GenBank/DDBJ whole genome shotgun (WGS) entry which is preliminary data.</text>
</comment>
<evidence type="ECO:0008006" key="3">
    <source>
        <dbReference type="Google" id="ProtNLM"/>
    </source>
</evidence>
<gene>
    <name evidence="1" type="ORF">PHISCL_08438</name>
</gene>
<sequence length="354" mass="40326">MGDAPQSEQFPPYYLLTYPRTCSNLLVRMLALDEQPKVLPNSETAGYFFMPNFKLALDQGLWAKHVDELSEEEVTKMKQSQQSCADTFGQHITKARSQGKGVLVKEHATMIPNPVALTKYRYGPDSTAQKLSDWSVDPGPEAFNEKMAGVHSDGNVTFLPDRFLRACKPIFLIRSPMAAYPSFYRASVELNFLEKFDVIQTFLTLHWNRTLYDWYKEQFETTTTAQNGDVHNDQNASWPIVLDADDVMTEPGVLLRLCEITGLDATKLRFSWDQADKEKLESMDHIHQRMLSSLLASSGIDKSKTSANLNIETEAKKWKEEFGEEQGTLVEKCVRDAMPDYEYLKSKRLRPAAQ</sequence>
<dbReference type="AlphaFoldDB" id="A0A3A2ZQ65"/>
<organism evidence="1 2">
    <name type="scientific">Aspergillus sclerotialis</name>
    <dbReference type="NCBI Taxonomy" id="2070753"/>
    <lineage>
        <taxon>Eukaryota</taxon>
        <taxon>Fungi</taxon>
        <taxon>Dikarya</taxon>
        <taxon>Ascomycota</taxon>
        <taxon>Pezizomycotina</taxon>
        <taxon>Eurotiomycetes</taxon>
        <taxon>Eurotiomycetidae</taxon>
        <taxon>Eurotiales</taxon>
        <taxon>Aspergillaceae</taxon>
        <taxon>Aspergillus</taxon>
        <taxon>Aspergillus subgen. Polypaecilum</taxon>
    </lineage>
</organism>
<evidence type="ECO:0000313" key="2">
    <source>
        <dbReference type="Proteomes" id="UP000266188"/>
    </source>
</evidence>
<proteinExistence type="predicted"/>
<dbReference type="OrthoDB" id="3650366at2759"/>
<dbReference type="EMBL" id="MVGC01000433">
    <property type="protein sequence ID" value="RJE19231.1"/>
    <property type="molecule type" value="Genomic_DNA"/>
</dbReference>
<dbReference type="SUPFAM" id="SSF52540">
    <property type="entry name" value="P-loop containing nucleoside triphosphate hydrolases"/>
    <property type="match status" value="1"/>
</dbReference>
<dbReference type="PANTHER" id="PTHR48312:SF1">
    <property type="entry name" value="SULFOTRANSFERASE"/>
    <property type="match status" value="1"/>
</dbReference>